<keyword evidence="6" id="KW-0472">Membrane</keyword>
<dbReference type="Gene3D" id="1.10.268.10">
    <property type="entry name" value="Topoisomerase, domain 3"/>
    <property type="match status" value="1"/>
</dbReference>
<evidence type="ECO:0000256" key="2">
    <source>
        <dbReference type="ARBA" id="ARBA00012895"/>
    </source>
</evidence>
<evidence type="ECO:0000259" key="9">
    <source>
        <dbReference type="PROSITE" id="PS52040"/>
    </source>
</evidence>
<evidence type="ECO:0000256" key="6">
    <source>
        <dbReference type="ARBA" id="ARBA00023136"/>
    </source>
</evidence>
<gene>
    <name evidence="10" type="primary">parC</name>
    <name evidence="10" type="ORF">NV226_01935</name>
</gene>
<evidence type="ECO:0000256" key="7">
    <source>
        <dbReference type="ARBA" id="ARBA00023235"/>
    </source>
</evidence>
<name>A0ABY5RB83_9MOLU</name>
<dbReference type="Gene3D" id="3.30.1360.40">
    <property type="match status" value="1"/>
</dbReference>
<dbReference type="Pfam" id="PF00521">
    <property type="entry name" value="DNA_topoisoIV"/>
    <property type="match status" value="1"/>
</dbReference>
<dbReference type="RefSeq" id="WP_258210649.1">
    <property type="nucleotide sequence ID" value="NZ_CP102734.1"/>
</dbReference>
<organism evidence="10 11">
    <name type="scientific">Mycoplasma iguanae</name>
    <dbReference type="NCBI Taxonomy" id="292461"/>
    <lineage>
        <taxon>Bacteria</taxon>
        <taxon>Bacillati</taxon>
        <taxon>Mycoplasmatota</taxon>
        <taxon>Mollicutes</taxon>
        <taxon>Mycoplasmataceae</taxon>
        <taxon>Mycoplasma</taxon>
    </lineage>
</organism>
<dbReference type="Gene3D" id="3.90.199.10">
    <property type="entry name" value="Topoisomerase II, domain 5"/>
    <property type="match status" value="1"/>
</dbReference>
<dbReference type="EC" id="5.6.2.2" evidence="2"/>
<evidence type="ECO:0000256" key="3">
    <source>
        <dbReference type="ARBA" id="ARBA00022475"/>
    </source>
</evidence>
<evidence type="ECO:0000256" key="8">
    <source>
        <dbReference type="PROSITE-ProRule" id="PRU01384"/>
    </source>
</evidence>
<feature type="domain" description="Topo IIA-type catalytic" evidence="9">
    <location>
        <begin position="35"/>
        <end position="501"/>
    </location>
</feature>
<dbReference type="InterPro" id="IPR005741">
    <property type="entry name" value="TopoIV_A_Gpos"/>
</dbReference>
<comment type="catalytic activity">
    <reaction evidence="1 8">
        <text>ATP-dependent breakage, passage and rejoining of double-stranded DNA.</text>
        <dbReference type="EC" id="5.6.2.2"/>
    </reaction>
</comment>
<sequence>MTEKNSNKFLLKSLDNIMADRFGRYSKYIIQQRALPDARDGLKPVQRRILYSMWESGFKADKKFNKSAKIVGDVMGKYHPHGDSSIYEALVRLSQEWKTNVPLVEMHGNNGSIDDDPAAAMRYTETRLEKITALMLEGVEKNIVPFAPNFDDSEKEPTVLPALIPNLLMNGTKGIASGFATEIPPHNLGEILDAAIAKIKNPTISLPKLMTYIKGPDFPTGGTIYGGRGIYEAFEEGQGRISLVSKYQIKTDKNKKYIEITEIPYGVIKAKLVHDIDEIRFEKKISGIKDVIDQTSREGISIVIELENEANAEAVANYLLQKTEMQIYYSYNAIAIENYAPKLMNLHNLLDAYLNHLKDIKTKELKYDQEKFQNKLEIVQGFIKVASITEQVIKVIQESDNSKKGVVQALIENFNFTENQANAIAELKLYRLSKVDQSIYQQELQDLEAKIAFNKKLLNSEDEFNAFLIDLLQNIKKQFATPRKSVIVDEELKINVNTESLIKNEEIYLGISEKGYIKRFSIKVFDSNDLQNYKLKETDKLIYLQKISTIDKLLIFNSSGTYVFLPVHKILESKWKDLGIHINNFAAINANAKIVSIINVNSFETNAYLSLVTKKGIAKRVLIKDFETNRISKAISSIKFKQPDDELIGVKISNGLEDIIIVNNDGKAVRFSENDLPIYNTNSSGIKAISLYDNSYVVGFVLANNEDKILIGTENAKFKKMHVNNILYSARANQGKNIFIQQKNQKMQISFIEKISNSELDIWCFLQEGIEQYPVKELNYAKIDEGFSKSKVEYSISTKLNIIQRIDTKDSYWKSFNREKIDEIVNKNHQLINDTFDQLEEKLQKVDELDINYLLKKIK</sequence>
<dbReference type="Gene3D" id="2.120.10.90">
    <property type="entry name" value="DNA gyrase/topoisomerase IV, subunit A, C-terminal"/>
    <property type="match status" value="1"/>
</dbReference>
<dbReference type="GO" id="GO:0003918">
    <property type="term" value="F:DNA topoisomerase type II (double strand cut, ATP-hydrolyzing) activity"/>
    <property type="evidence" value="ECO:0007669"/>
    <property type="project" value="UniProtKB-EC"/>
</dbReference>
<dbReference type="CDD" id="cd00187">
    <property type="entry name" value="TOP4c"/>
    <property type="match status" value="1"/>
</dbReference>
<evidence type="ECO:0000313" key="11">
    <source>
        <dbReference type="Proteomes" id="UP001059252"/>
    </source>
</evidence>
<dbReference type="NCBIfam" id="NF004044">
    <property type="entry name" value="PRK05561.1"/>
    <property type="match status" value="1"/>
</dbReference>
<dbReference type="SMART" id="SM00434">
    <property type="entry name" value="TOP4c"/>
    <property type="match status" value="1"/>
</dbReference>
<dbReference type="InterPro" id="IPR002205">
    <property type="entry name" value="Topo_IIA_dom_A"/>
</dbReference>
<keyword evidence="4 8" id="KW-0799">Topoisomerase</keyword>
<dbReference type="Pfam" id="PF03989">
    <property type="entry name" value="DNA_gyraseA_C"/>
    <property type="match status" value="4"/>
</dbReference>
<evidence type="ECO:0000256" key="5">
    <source>
        <dbReference type="ARBA" id="ARBA00023125"/>
    </source>
</evidence>
<evidence type="ECO:0000313" key="10">
    <source>
        <dbReference type="EMBL" id="UVD81475.1"/>
    </source>
</evidence>
<dbReference type="SUPFAM" id="SSF101904">
    <property type="entry name" value="GyrA/ParC C-terminal domain-like"/>
    <property type="match status" value="1"/>
</dbReference>
<accession>A0ABY5RB83</accession>
<dbReference type="SUPFAM" id="SSF56719">
    <property type="entry name" value="Type II DNA topoisomerase"/>
    <property type="match status" value="1"/>
</dbReference>
<protein>
    <recommendedName>
        <fullName evidence="2">DNA topoisomerase (ATP-hydrolyzing)</fullName>
        <ecNumber evidence="2">5.6.2.2</ecNumber>
    </recommendedName>
</protein>
<keyword evidence="7 8" id="KW-0413">Isomerase</keyword>
<dbReference type="NCBIfam" id="TIGR01061">
    <property type="entry name" value="parC_Gpos"/>
    <property type="match status" value="1"/>
</dbReference>
<dbReference type="PANTHER" id="PTHR43493:SF9">
    <property type="entry name" value="DNA TOPOISOMERASE 4 SUBUNIT A"/>
    <property type="match status" value="1"/>
</dbReference>
<feature type="active site" description="O-(5'-phospho-DNA)-tyrosine intermediate" evidence="8">
    <location>
        <position position="123"/>
    </location>
</feature>
<proteinExistence type="predicted"/>
<evidence type="ECO:0000256" key="4">
    <source>
        <dbReference type="ARBA" id="ARBA00023029"/>
    </source>
</evidence>
<dbReference type="InterPro" id="IPR013760">
    <property type="entry name" value="Topo_IIA-like_dom_sf"/>
</dbReference>
<keyword evidence="11" id="KW-1185">Reference proteome</keyword>
<keyword evidence="3" id="KW-1003">Cell membrane</keyword>
<evidence type="ECO:0000256" key="1">
    <source>
        <dbReference type="ARBA" id="ARBA00000185"/>
    </source>
</evidence>
<dbReference type="InterPro" id="IPR013757">
    <property type="entry name" value="Topo_IIA_A_a_sf"/>
</dbReference>
<dbReference type="PROSITE" id="PS52040">
    <property type="entry name" value="TOPO_IIA"/>
    <property type="match status" value="1"/>
</dbReference>
<reference evidence="10" key="1">
    <citation type="submission" date="2022-08" db="EMBL/GenBank/DDBJ databases">
        <title>Complete genome of Mycoplasma iguanae type strain 2327.</title>
        <authorList>
            <person name="Spergser J."/>
        </authorList>
    </citation>
    <scope>NUCLEOTIDE SEQUENCE</scope>
    <source>
        <strain evidence="10">2327</strain>
    </source>
</reference>
<dbReference type="InterPro" id="IPR006691">
    <property type="entry name" value="GyrA/parC_rep"/>
</dbReference>
<dbReference type="InterPro" id="IPR050220">
    <property type="entry name" value="Type_II_DNA_Topoisomerases"/>
</dbReference>
<dbReference type="Proteomes" id="UP001059252">
    <property type="component" value="Chromosome"/>
</dbReference>
<dbReference type="PANTHER" id="PTHR43493">
    <property type="entry name" value="DNA GYRASE/TOPOISOMERASE SUBUNIT A"/>
    <property type="match status" value="1"/>
</dbReference>
<keyword evidence="5 8" id="KW-0238">DNA-binding</keyword>
<dbReference type="EMBL" id="CP102734">
    <property type="protein sequence ID" value="UVD81475.1"/>
    <property type="molecule type" value="Genomic_DNA"/>
</dbReference>
<dbReference type="InterPro" id="IPR035516">
    <property type="entry name" value="Gyrase/topoIV_suA_C"/>
</dbReference>
<dbReference type="InterPro" id="IPR013758">
    <property type="entry name" value="Topo_IIA_A/C_ab"/>
</dbReference>